<proteinExistence type="inferred from homology"/>
<protein>
    <recommendedName>
        <fullName evidence="4 8">L-ectoine synthase</fullName>
        <ecNumber evidence="3 8">4.2.1.108</ecNumber>
    </recommendedName>
    <alternativeName>
        <fullName evidence="6 8">N-acetyldiaminobutyrate dehydratase</fullName>
    </alternativeName>
</protein>
<name>A0A228IB09_9BURK</name>
<accession>A0A228IB09</accession>
<reference evidence="9 10" key="2">
    <citation type="submission" date="2017-08" db="EMBL/GenBank/DDBJ databases">
        <title>WGS of novel Burkholderia cepaca complex species.</title>
        <authorList>
            <person name="Lipuma J."/>
            <person name="Spilker T."/>
        </authorList>
    </citation>
    <scope>NUCLEOTIDE SEQUENCE [LARGE SCALE GENOMIC DNA]</scope>
    <source>
        <strain evidence="9 10">AU17325</strain>
    </source>
</reference>
<comment type="similarity">
    <text evidence="2 8">Belongs to the ectoine synthase family.</text>
</comment>
<comment type="catalytic activity">
    <reaction evidence="7 8">
        <text>(2S)-4-acetamido-2-aminobutanoate = L-ectoine + H2O</text>
        <dbReference type="Rhea" id="RHEA:17281"/>
        <dbReference type="ChEBI" id="CHEBI:15377"/>
        <dbReference type="ChEBI" id="CHEBI:58515"/>
        <dbReference type="ChEBI" id="CHEBI:58929"/>
        <dbReference type="EC" id="4.2.1.108"/>
    </reaction>
</comment>
<dbReference type="PANTHER" id="PTHR39289">
    <property type="match status" value="1"/>
</dbReference>
<dbReference type="InterPro" id="IPR011051">
    <property type="entry name" value="RmlC_Cupin_sf"/>
</dbReference>
<dbReference type="SUPFAM" id="SSF51182">
    <property type="entry name" value="RmlC-like cupins"/>
    <property type="match status" value="1"/>
</dbReference>
<reference evidence="10" key="1">
    <citation type="submission" date="2017-06" db="EMBL/GenBank/DDBJ databases">
        <authorList>
            <person name="LiPuma J."/>
            <person name="Spilker T."/>
        </authorList>
    </citation>
    <scope>NUCLEOTIDE SEQUENCE [LARGE SCALE GENOMIC DNA]</scope>
    <source>
        <strain evidence="10">AU17325</strain>
    </source>
</reference>
<dbReference type="HAMAP" id="MF_01255">
    <property type="entry name" value="Ectoine_synth"/>
    <property type="match status" value="1"/>
</dbReference>
<comment type="function">
    <text evidence="8">Catalyzes the circularization of gamma-N-acetyl-alpha,gamma-diaminobutyric acid (ADABA) to ectoine (1,4,5,6-tetrahydro-2-methyl-4-pyrimidine carboxylic acid), which is an excellent osmoprotectant.</text>
</comment>
<comment type="caution">
    <text evidence="9">The sequence shown here is derived from an EMBL/GenBank/DDBJ whole genome shotgun (WGS) entry which is preliminary data.</text>
</comment>
<gene>
    <name evidence="8 9" type="primary">ectC</name>
    <name evidence="9" type="ORF">CFB84_26805</name>
</gene>
<evidence type="ECO:0000256" key="8">
    <source>
        <dbReference type="HAMAP-Rule" id="MF_01255"/>
    </source>
</evidence>
<dbReference type="CDD" id="cd06978">
    <property type="entry name" value="cupin_EctC"/>
    <property type="match status" value="1"/>
</dbReference>
<dbReference type="NCBIfam" id="NF009806">
    <property type="entry name" value="PRK13290.1"/>
    <property type="match status" value="1"/>
</dbReference>
<dbReference type="Proteomes" id="UP000214600">
    <property type="component" value="Unassembled WGS sequence"/>
</dbReference>
<dbReference type="GO" id="GO:0019491">
    <property type="term" value="P:ectoine biosynthetic process"/>
    <property type="evidence" value="ECO:0007669"/>
    <property type="project" value="UniProtKB-UniRule"/>
</dbReference>
<dbReference type="OrthoDB" id="9801830at2"/>
<dbReference type="AlphaFoldDB" id="A0A228IB09"/>
<dbReference type="EC" id="4.2.1.108" evidence="3 8"/>
<dbReference type="UniPathway" id="UPA00067">
    <property type="reaction ID" value="UER00123"/>
</dbReference>
<evidence type="ECO:0000256" key="7">
    <source>
        <dbReference type="ARBA" id="ARBA00048714"/>
    </source>
</evidence>
<dbReference type="GO" id="GO:0033990">
    <property type="term" value="F:ectoine synthase activity"/>
    <property type="evidence" value="ECO:0007669"/>
    <property type="project" value="UniProtKB-EC"/>
</dbReference>
<comment type="pathway">
    <text evidence="1 8">Amine and polyamine biosynthesis; ectoine biosynthesis; L-ectoine from L-aspartate 4-semialdehyde: step 3/3.</text>
</comment>
<evidence type="ECO:0000256" key="3">
    <source>
        <dbReference type="ARBA" id="ARBA00013192"/>
    </source>
</evidence>
<evidence type="ECO:0000256" key="2">
    <source>
        <dbReference type="ARBA" id="ARBA00009637"/>
    </source>
</evidence>
<evidence type="ECO:0000256" key="6">
    <source>
        <dbReference type="ARBA" id="ARBA00033271"/>
    </source>
</evidence>
<evidence type="ECO:0000256" key="1">
    <source>
        <dbReference type="ARBA" id="ARBA00005181"/>
    </source>
</evidence>
<evidence type="ECO:0000256" key="4">
    <source>
        <dbReference type="ARBA" id="ARBA00019707"/>
    </source>
</evidence>
<dbReference type="PANTHER" id="PTHR39289:SF1">
    <property type="entry name" value="L-ECTOINE SYNTHASE"/>
    <property type="match status" value="1"/>
</dbReference>
<sequence>MIVVRSADIAHTERHAHGPGWDSKRMIVQQDGVGYSVHETRVHEGAELHLHYKHHFETNYCVAGEGEVVETATGKVHRIAPGTIYALNENDAHILRATRGDLHLVCVFNPPLTGRETHREDGSYALPAGEEA</sequence>
<evidence type="ECO:0000313" key="10">
    <source>
        <dbReference type="Proteomes" id="UP000214600"/>
    </source>
</evidence>
<dbReference type="GeneID" id="99663864"/>
<organism evidence="9 10">
    <name type="scientific">Burkholderia aenigmatica</name>
    <dbReference type="NCBI Taxonomy" id="2015348"/>
    <lineage>
        <taxon>Bacteria</taxon>
        <taxon>Pseudomonadati</taxon>
        <taxon>Pseudomonadota</taxon>
        <taxon>Betaproteobacteria</taxon>
        <taxon>Burkholderiales</taxon>
        <taxon>Burkholderiaceae</taxon>
        <taxon>Burkholderia</taxon>
        <taxon>Burkholderia cepacia complex</taxon>
    </lineage>
</organism>
<evidence type="ECO:0000313" key="9">
    <source>
        <dbReference type="EMBL" id="OXI39506.1"/>
    </source>
</evidence>
<dbReference type="Pfam" id="PF06339">
    <property type="entry name" value="Ectoine_synth"/>
    <property type="match status" value="1"/>
</dbReference>
<evidence type="ECO:0000256" key="5">
    <source>
        <dbReference type="ARBA" id="ARBA00023239"/>
    </source>
</evidence>
<dbReference type="InterPro" id="IPR010462">
    <property type="entry name" value="Ectoine_synth"/>
</dbReference>
<dbReference type="Gene3D" id="2.60.120.10">
    <property type="entry name" value="Jelly Rolls"/>
    <property type="match status" value="1"/>
</dbReference>
<keyword evidence="5 8" id="KW-0456">Lyase</keyword>
<dbReference type="EMBL" id="NKFA01000010">
    <property type="protein sequence ID" value="OXI39506.1"/>
    <property type="molecule type" value="Genomic_DNA"/>
</dbReference>
<dbReference type="InterPro" id="IPR014710">
    <property type="entry name" value="RmlC-like_jellyroll"/>
</dbReference>
<dbReference type="RefSeq" id="WP_089452729.1">
    <property type="nucleotide sequence ID" value="NZ_CP184470.1"/>
</dbReference>